<dbReference type="EMBL" id="UGIF01000002">
    <property type="protein sequence ID" value="STP30502.1"/>
    <property type="molecule type" value="Genomic_DNA"/>
</dbReference>
<gene>
    <name evidence="1" type="ORF">NCTC8129_02749</name>
</gene>
<dbReference type="RefSeq" id="WP_258863897.1">
    <property type="nucleotide sequence ID" value="NZ_CABGIZ010000004.1"/>
</dbReference>
<evidence type="ECO:0000313" key="2">
    <source>
        <dbReference type="Proteomes" id="UP000254070"/>
    </source>
</evidence>
<name>A0A377KP12_9ENTE</name>
<accession>A0A377KP12</accession>
<organism evidence="1 2">
    <name type="scientific">Enterococcus durans</name>
    <dbReference type="NCBI Taxonomy" id="53345"/>
    <lineage>
        <taxon>Bacteria</taxon>
        <taxon>Bacillati</taxon>
        <taxon>Bacillota</taxon>
        <taxon>Bacilli</taxon>
        <taxon>Lactobacillales</taxon>
        <taxon>Enterococcaceae</taxon>
        <taxon>Enterococcus</taxon>
    </lineage>
</organism>
<protein>
    <submittedName>
        <fullName evidence="1">Uncharacterized protein</fullName>
    </submittedName>
</protein>
<reference evidence="1 2" key="1">
    <citation type="submission" date="2018-06" db="EMBL/GenBank/DDBJ databases">
        <authorList>
            <consortium name="Pathogen Informatics"/>
            <person name="Doyle S."/>
        </authorList>
    </citation>
    <scope>NUCLEOTIDE SEQUENCE [LARGE SCALE GENOMIC DNA]</scope>
    <source>
        <strain evidence="1 2">NCTC8129</strain>
    </source>
</reference>
<sequence length="44" mass="5062">MNLKKIKKKERKEKRQQVIKFSKKKSKLNYGGGRCLIIATAVNG</sequence>
<dbReference type="Proteomes" id="UP000254070">
    <property type="component" value="Unassembled WGS sequence"/>
</dbReference>
<dbReference type="AlphaFoldDB" id="A0A377KP12"/>
<evidence type="ECO:0000313" key="1">
    <source>
        <dbReference type="EMBL" id="STP30502.1"/>
    </source>
</evidence>
<proteinExistence type="predicted"/>